<accession>A0ABX0VS02</accession>
<evidence type="ECO:0000256" key="2">
    <source>
        <dbReference type="ARBA" id="ARBA00008974"/>
    </source>
</evidence>
<feature type="transmembrane region" description="Helical" evidence="8">
    <location>
        <begin position="164"/>
        <end position="182"/>
    </location>
</feature>
<dbReference type="EMBL" id="SOYS01000008">
    <property type="protein sequence ID" value="NIY48986.1"/>
    <property type="molecule type" value="Genomic_DNA"/>
</dbReference>
<comment type="similarity">
    <text evidence="2 7">Belongs to the purine-cytosine permease (2.A.39) family.</text>
</comment>
<comment type="caution">
    <text evidence="9">The sequence shown here is derived from an EMBL/GenBank/DDBJ whole genome shotgun (WGS) entry which is preliminary data.</text>
</comment>
<sequence>MSNQSNNTYIETRSIEPVPDNERHGSIFSQFTLWLGANLQITAIVTGALTIVFGGDVFWSLAGLALGQVAGGIVMALHAAQGPKLGIPQMISSRVQFGVYGACLPILLVCLMYLGFIATGVVLSGQAISAVFHTSETGGILIFAVATLVIAYVGYRLIHLLGKLASIVGIVAFIYLFWRISAFQPVGELLTVRAFSWSTFLTATGLSASWQITFGPYVADYSRYLPRNTSSRKVFFAVGSGAVIGAQIAMTVGVLAAAISQGKLVGHEVDYIVGLGGTGAIATLLYLSIAFGKLTINTLNAYGSLMCLATVYSCGKRQVRISQRVRLVVLALIIALATAIAIIGQHSFLAAFKSFLLFLLTFFTPWSAVNLVDYYFFNHQEIDLAALNDPNGKYKAWNATGIGVYILGVAVQTPFIDSGFYSGPFVKMLGGIDISWIIGLVLPAAVYYILRKVQSANPAAGTAATR</sequence>
<evidence type="ECO:0000313" key="10">
    <source>
        <dbReference type="Proteomes" id="UP000697927"/>
    </source>
</evidence>
<gene>
    <name evidence="9" type="ORF">E2L00_16105</name>
</gene>
<keyword evidence="4 8" id="KW-0812">Transmembrane</keyword>
<keyword evidence="10" id="KW-1185">Reference proteome</keyword>
<evidence type="ECO:0000256" key="1">
    <source>
        <dbReference type="ARBA" id="ARBA00004141"/>
    </source>
</evidence>
<feature type="transmembrane region" description="Helical" evidence="8">
    <location>
        <begin position="57"/>
        <end position="77"/>
    </location>
</feature>
<dbReference type="CDD" id="cd11484">
    <property type="entry name" value="SLC-NCS1sbd_CobB-like"/>
    <property type="match status" value="1"/>
</dbReference>
<feature type="transmembrane region" description="Helical" evidence="8">
    <location>
        <begin position="355"/>
        <end position="376"/>
    </location>
</feature>
<name>A0ABX0VS02_9ENTR</name>
<reference evidence="9 10" key="1">
    <citation type="journal article" date="2020" name="Microorganisms">
        <title>Polyphasic Characterisation of Cedecea colo sp. nov., a New Enteric Bacterium Isolated from the Koala Hindgut.</title>
        <authorList>
            <person name="Boath J.M."/>
            <person name="Dakhal S."/>
            <person name="Van T.T.H."/>
            <person name="Moore R.J."/>
            <person name="Dekiwadia C."/>
            <person name="Macreadie I.G."/>
        </authorList>
    </citation>
    <scope>NUCLEOTIDE SEQUENCE [LARGE SCALE GENOMIC DNA]</scope>
    <source>
        <strain evidence="9 10">ZA</strain>
    </source>
</reference>
<evidence type="ECO:0000256" key="5">
    <source>
        <dbReference type="ARBA" id="ARBA00022989"/>
    </source>
</evidence>
<comment type="subcellular location">
    <subcellularLocation>
        <location evidence="1">Membrane</location>
        <topology evidence="1">Multi-pass membrane protein</topology>
    </subcellularLocation>
</comment>
<dbReference type="Pfam" id="PF02133">
    <property type="entry name" value="Transp_cyt_pur"/>
    <property type="match status" value="1"/>
</dbReference>
<protein>
    <submittedName>
        <fullName evidence="9">Cytosine permease</fullName>
    </submittedName>
</protein>
<dbReference type="InterPro" id="IPR001248">
    <property type="entry name" value="Pur-cyt_permease"/>
</dbReference>
<feature type="transmembrane region" description="Helical" evidence="8">
    <location>
        <begin position="97"/>
        <end position="118"/>
    </location>
</feature>
<dbReference type="Proteomes" id="UP000697927">
    <property type="component" value="Unassembled WGS sequence"/>
</dbReference>
<evidence type="ECO:0000256" key="4">
    <source>
        <dbReference type="ARBA" id="ARBA00022692"/>
    </source>
</evidence>
<dbReference type="PANTHER" id="PTHR31806:SF1">
    <property type="entry name" value="PURINE-CYTOSINE PERMEASE FCY2-RELATED"/>
    <property type="match status" value="1"/>
</dbReference>
<dbReference type="PANTHER" id="PTHR31806">
    <property type="entry name" value="PURINE-CYTOSINE PERMEASE FCY2-RELATED"/>
    <property type="match status" value="1"/>
</dbReference>
<proteinExistence type="inferred from homology"/>
<evidence type="ECO:0000256" key="3">
    <source>
        <dbReference type="ARBA" id="ARBA00022448"/>
    </source>
</evidence>
<feature type="transmembrane region" description="Helical" evidence="8">
    <location>
        <begin position="234"/>
        <end position="259"/>
    </location>
</feature>
<feature type="transmembrane region" description="Helical" evidence="8">
    <location>
        <begin position="325"/>
        <end position="343"/>
    </location>
</feature>
<feature type="transmembrane region" description="Helical" evidence="8">
    <location>
        <begin position="428"/>
        <end position="450"/>
    </location>
</feature>
<feature type="transmembrane region" description="Helical" evidence="8">
    <location>
        <begin position="271"/>
        <end position="291"/>
    </location>
</feature>
<dbReference type="Gene3D" id="1.10.4160.10">
    <property type="entry name" value="Hydantoin permease"/>
    <property type="match status" value="1"/>
</dbReference>
<feature type="transmembrane region" description="Helical" evidence="8">
    <location>
        <begin position="396"/>
        <end position="416"/>
    </location>
</feature>
<evidence type="ECO:0000256" key="8">
    <source>
        <dbReference type="SAM" id="Phobius"/>
    </source>
</evidence>
<organism evidence="9 10">
    <name type="scientific">Cedecea colo</name>
    <dbReference type="NCBI Taxonomy" id="2552946"/>
    <lineage>
        <taxon>Bacteria</taxon>
        <taxon>Pseudomonadati</taxon>
        <taxon>Pseudomonadota</taxon>
        <taxon>Gammaproteobacteria</taxon>
        <taxon>Enterobacterales</taxon>
        <taxon>Enterobacteriaceae</taxon>
        <taxon>Cedecea</taxon>
    </lineage>
</organism>
<evidence type="ECO:0000256" key="6">
    <source>
        <dbReference type="ARBA" id="ARBA00023136"/>
    </source>
</evidence>
<feature type="transmembrane region" description="Helical" evidence="8">
    <location>
        <begin position="138"/>
        <end position="157"/>
    </location>
</feature>
<feature type="transmembrane region" description="Helical" evidence="8">
    <location>
        <begin position="31"/>
        <end position="51"/>
    </location>
</feature>
<keyword evidence="5 8" id="KW-1133">Transmembrane helix</keyword>
<keyword evidence="3 7" id="KW-0813">Transport</keyword>
<evidence type="ECO:0000313" key="9">
    <source>
        <dbReference type="EMBL" id="NIY48986.1"/>
    </source>
</evidence>
<dbReference type="RefSeq" id="WP_167613351.1">
    <property type="nucleotide sequence ID" value="NZ_SOYS01000008.1"/>
</dbReference>
<keyword evidence="6 7" id="KW-0472">Membrane</keyword>
<feature type="transmembrane region" description="Helical" evidence="8">
    <location>
        <begin position="194"/>
        <end position="213"/>
    </location>
</feature>
<dbReference type="PIRSF" id="PIRSF002744">
    <property type="entry name" value="Pur-cyt_permease"/>
    <property type="match status" value="1"/>
</dbReference>
<dbReference type="InterPro" id="IPR026030">
    <property type="entry name" value="Pur-cyt_permease_Fcy2/21/22"/>
</dbReference>
<evidence type="ECO:0000256" key="7">
    <source>
        <dbReference type="PIRNR" id="PIRNR002744"/>
    </source>
</evidence>